<dbReference type="Pfam" id="PF00175">
    <property type="entry name" value="NAD_binding_1"/>
    <property type="match status" value="1"/>
</dbReference>
<dbReference type="AlphaFoldDB" id="A0A5C5TVV8"/>
<evidence type="ECO:0000259" key="5">
    <source>
        <dbReference type="PROSITE" id="PS51384"/>
    </source>
</evidence>
<evidence type="ECO:0000256" key="1">
    <source>
        <dbReference type="ARBA" id="ARBA00001970"/>
    </source>
</evidence>
<dbReference type="GO" id="GO:0051537">
    <property type="term" value="F:2 iron, 2 sulfur cluster binding"/>
    <property type="evidence" value="ECO:0007669"/>
    <property type="project" value="UniProtKB-KW"/>
</dbReference>
<dbReference type="PROSITE" id="PS51384">
    <property type="entry name" value="FAD_FR"/>
    <property type="match status" value="1"/>
</dbReference>
<evidence type="ECO:0000256" key="4">
    <source>
        <dbReference type="ARBA" id="ARBA00023014"/>
    </source>
</evidence>
<dbReference type="InterPro" id="IPR001433">
    <property type="entry name" value="OxRdtase_FAD/NAD-bd"/>
</dbReference>
<sequence length="373" mass="41931">MRQNIGVIIDCLRANAEEFRKRTQELFTRARPETLLLFPTPAHSSLVDAVCYLIKRAPFDEKTVAVLRQLAAEHLRFGARPEHYEIFAQAMCRALQSIARDTVPPEEIIETEAIFTEAAEIMATAAREAEAGGERITYEGRVVATQQRSRDIYVVRLEAEPIPFTAGQYLPVTMPLLQGHWRFLSPALPPNRYGHMEFHVRATDECSRTLAKARIGDEWMFGTPLGKMHVDYQRDILMIAHTTGLAPMRAILLELAARQGQPRVHLFFGAEYPGELYDLLDLWNIAGTAPWLSVIPVSTHPTDSWFVGATKFSQPPRGLHLRQTGKLGEVVTSYGTWDDRDILIAGPPKEVQSIKDTMIQAGTPESIIQHDPL</sequence>
<keyword evidence="7" id="KW-1185">Reference proteome</keyword>
<evidence type="ECO:0000313" key="7">
    <source>
        <dbReference type="Proteomes" id="UP000320791"/>
    </source>
</evidence>
<dbReference type="InterPro" id="IPR039261">
    <property type="entry name" value="FNR_nucleotide-bd"/>
</dbReference>
<evidence type="ECO:0000256" key="3">
    <source>
        <dbReference type="ARBA" id="ARBA00022714"/>
    </source>
</evidence>
<name>A0A5C5TVV8_9CORY</name>
<dbReference type="InterPro" id="IPR008333">
    <property type="entry name" value="Cbr1-like_FAD-bd_dom"/>
</dbReference>
<reference evidence="6 7" key="1">
    <citation type="submission" date="2019-08" db="EMBL/GenBank/DDBJ databases">
        <authorList>
            <person name="Lei W."/>
        </authorList>
    </citation>
    <scope>NUCLEOTIDE SEQUENCE [LARGE SCALE GENOMIC DNA]</scope>
    <source>
        <strain evidence="6 7">CCUG 58627</strain>
    </source>
</reference>
<dbReference type="EMBL" id="VOHM01000042">
    <property type="protein sequence ID" value="TWT17442.1"/>
    <property type="molecule type" value="Genomic_DNA"/>
</dbReference>
<accession>A0A5C5TVV8</accession>
<dbReference type="InterPro" id="IPR050415">
    <property type="entry name" value="MRET"/>
</dbReference>
<gene>
    <name evidence="6" type="ORF">FRX94_12505</name>
</gene>
<dbReference type="Gene3D" id="1.10.490.10">
    <property type="entry name" value="Globins"/>
    <property type="match status" value="1"/>
</dbReference>
<dbReference type="GO" id="GO:0020037">
    <property type="term" value="F:heme binding"/>
    <property type="evidence" value="ECO:0007669"/>
    <property type="project" value="InterPro"/>
</dbReference>
<organism evidence="6 7">
    <name type="scientific">Corynebacterium canis</name>
    <dbReference type="NCBI Taxonomy" id="679663"/>
    <lineage>
        <taxon>Bacteria</taxon>
        <taxon>Bacillati</taxon>
        <taxon>Actinomycetota</taxon>
        <taxon>Actinomycetes</taxon>
        <taxon>Mycobacteriales</taxon>
        <taxon>Corynebacteriaceae</taxon>
        <taxon>Corynebacterium</taxon>
    </lineage>
</organism>
<evidence type="ECO:0000256" key="2">
    <source>
        <dbReference type="ARBA" id="ARBA00001974"/>
    </source>
</evidence>
<dbReference type="GO" id="GO:0019825">
    <property type="term" value="F:oxygen binding"/>
    <property type="evidence" value="ECO:0007669"/>
    <property type="project" value="InterPro"/>
</dbReference>
<keyword evidence="4" id="KW-0411">Iron-sulfur</keyword>
<comment type="cofactor">
    <cofactor evidence="1">
        <name>heme b</name>
        <dbReference type="ChEBI" id="CHEBI:60344"/>
    </cofactor>
</comment>
<dbReference type="SUPFAM" id="SSF52343">
    <property type="entry name" value="Ferredoxin reductase-like, C-terminal NADP-linked domain"/>
    <property type="match status" value="1"/>
</dbReference>
<keyword evidence="3" id="KW-0479">Metal-binding</keyword>
<keyword evidence="3" id="KW-0408">Iron</keyword>
<keyword evidence="3" id="KW-0001">2Fe-2S</keyword>
<dbReference type="Pfam" id="PF00970">
    <property type="entry name" value="FAD_binding_6"/>
    <property type="match status" value="1"/>
</dbReference>
<dbReference type="OrthoDB" id="3213438at2"/>
<dbReference type="Proteomes" id="UP000320791">
    <property type="component" value="Unassembled WGS sequence"/>
</dbReference>
<dbReference type="SUPFAM" id="SSF46458">
    <property type="entry name" value="Globin-like"/>
    <property type="match status" value="1"/>
</dbReference>
<dbReference type="InterPro" id="IPR017927">
    <property type="entry name" value="FAD-bd_FR_type"/>
</dbReference>
<dbReference type="GO" id="GO:0016491">
    <property type="term" value="F:oxidoreductase activity"/>
    <property type="evidence" value="ECO:0007669"/>
    <property type="project" value="InterPro"/>
</dbReference>
<dbReference type="PANTHER" id="PTHR47354:SF5">
    <property type="entry name" value="PROTEIN RFBI"/>
    <property type="match status" value="1"/>
</dbReference>
<proteinExistence type="predicted"/>
<dbReference type="Gene3D" id="2.40.30.10">
    <property type="entry name" value="Translation factors"/>
    <property type="match status" value="1"/>
</dbReference>
<protein>
    <submittedName>
        <fullName evidence="6">Oxidoreductase</fullName>
    </submittedName>
</protein>
<dbReference type="Gene3D" id="3.40.50.80">
    <property type="entry name" value="Nucleotide-binding domain of ferredoxin-NADP reductase (FNR) module"/>
    <property type="match status" value="1"/>
</dbReference>
<dbReference type="CDD" id="cd06187">
    <property type="entry name" value="O2ase_reductase_like"/>
    <property type="match status" value="1"/>
</dbReference>
<dbReference type="InterPro" id="IPR012292">
    <property type="entry name" value="Globin/Proto"/>
</dbReference>
<dbReference type="PANTHER" id="PTHR47354">
    <property type="entry name" value="NADH OXIDOREDUCTASE HCR"/>
    <property type="match status" value="1"/>
</dbReference>
<feature type="domain" description="FAD-binding FR-type" evidence="5">
    <location>
        <begin position="135"/>
        <end position="231"/>
    </location>
</feature>
<comment type="cofactor">
    <cofactor evidence="2">
        <name>FAD</name>
        <dbReference type="ChEBI" id="CHEBI:57692"/>
    </cofactor>
</comment>
<evidence type="ECO:0000313" key="6">
    <source>
        <dbReference type="EMBL" id="TWT17442.1"/>
    </source>
</evidence>
<comment type="caution">
    <text evidence="6">The sequence shown here is derived from an EMBL/GenBank/DDBJ whole genome shotgun (WGS) entry which is preliminary data.</text>
</comment>
<dbReference type="InterPro" id="IPR009050">
    <property type="entry name" value="Globin-like_sf"/>
</dbReference>
<dbReference type="InterPro" id="IPR017938">
    <property type="entry name" value="Riboflavin_synthase-like_b-brl"/>
</dbReference>
<dbReference type="PRINTS" id="PR00410">
    <property type="entry name" value="PHEHYDRXLASE"/>
</dbReference>
<dbReference type="SUPFAM" id="SSF63380">
    <property type="entry name" value="Riboflavin synthase domain-like"/>
    <property type="match status" value="1"/>
</dbReference>